<dbReference type="AlphaFoldDB" id="A0A395HN85"/>
<dbReference type="VEuPathDB" id="FungiDB:BO97DRAFT_407980"/>
<gene>
    <name evidence="2" type="ORF">BO97DRAFT_407980</name>
</gene>
<dbReference type="GeneID" id="37200038"/>
<keyword evidence="1" id="KW-0472">Membrane</keyword>
<feature type="transmembrane region" description="Helical" evidence="1">
    <location>
        <begin position="12"/>
        <end position="32"/>
    </location>
</feature>
<dbReference type="Proteomes" id="UP000248961">
    <property type="component" value="Unassembled WGS sequence"/>
</dbReference>
<evidence type="ECO:0000256" key="1">
    <source>
        <dbReference type="SAM" id="Phobius"/>
    </source>
</evidence>
<proteinExistence type="predicted"/>
<evidence type="ECO:0008006" key="4">
    <source>
        <dbReference type="Google" id="ProtNLM"/>
    </source>
</evidence>
<organism evidence="2 3">
    <name type="scientific">Aspergillus homomorphus (strain CBS 101889)</name>
    <dbReference type="NCBI Taxonomy" id="1450537"/>
    <lineage>
        <taxon>Eukaryota</taxon>
        <taxon>Fungi</taxon>
        <taxon>Dikarya</taxon>
        <taxon>Ascomycota</taxon>
        <taxon>Pezizomycotina</taxon>
        <taxon>Eurotiomycetes</taxon>
        <taxon>Eurotiomycetidae</taxon>
        <taxon>Eurotiales</taxon>
        <taxon>Aspergillaceae</taxon>
        <taxon>Aspergillus</taxon>
        <taxon>Aspergillus subgen. Circumdati</taxon>
    </lineage>
</organism>
<keyword evidence="3" id="KW-1185">Reference proteome</keyword>
<accession>A0A395HN85</accession>
<name>A0A395HN85_ASPHC</name>
<keyword evidence="1" id="KW-1133">Transmembrane helix</keyword>
<keyword evidence="1" id="KW-0812">Transmembrane</keyword>
<dbReference type="RefSeq" id="XP_025548240.1">
    <property type="nucleotide sequence ID" value="XM_025695749.1"/>
</dbReference>
<protein>
    <recommendedName>
        <fullName evidence="4">Transmembrane protein</fullName>
    </recommendedName>
</protein>
<reference evidence="2 3" key="1">
    <citation type="submission" date="2018-02" db="EMBL/GenBank/DDBJ databases">
        <title>The genomes of Aspergillus section Nigri reveals drivers in fungal speciation.</title>
        <authorList>
            <consortium name="DOE Joint Genome Institute"/>
            <person name="Vesth T.C."/>
            <person name="Nybo J."/>
            <person name="Theobald S."/>
            <person name="Brandl J."/>
            <person name="Frisvad J.C."/>
            <person name="Nielsen K.F."/>
            <person name="Lyhne E.K."/>
            <person name="Kogle M.E."/>
            <person name="Kuo A."/>
            <person name="Riley R."/>
            <person name="Clum A."/>
            <person name="Nolan M."/>
            <person name="Lipzen A."/>
            <person name="Salamov A."/>
            <person name="Henrissat B."/>
            <person name="Wiebenga A."/>
            <person name="De vries R.P."/>
            <person name="Grigoriev I.V."/>
            <person name="Mortensen U.H."/>
            <person name="Andersen M.R."/>
            <person name="Baker S.E."/>
        </authorList>
    </citation>
    <scope>NUCLEOTIDE SEQUENCE [LARGE SCALE GENOMIC DNA]</scope>
    <source>
        <strain evidence="2 3">CBS 101889</strain>
    </source>
</reference>
<sequence length="72" mass="7989">MNLHEDPPDDSHMNAFLTVFSVVVVVVVIVIVESHPLLPGHPRCLRISSFVIIPSSSMWLDGPSSPNWKIPM</sequence>
<dbReference type="EMBL" id="KZ824307">
    <property type="protein sequence ID" value="RAL09086.1"/>
    <property type="molecule type" value="Genomic_DNA"/>
</dbReference>
<evidence type="ECO:0000313" key="3">
    <source>
        <dbReference type="Proteomes" id="UP000248961"/>
    </source>
</evidence>
<evidence type="ECO:0000313" key="2">
    <source>
        <dbReference type="EMBL" id="RAL09086.1"/>
    </source>
</evidence>